<dbReference type="PROSITE" id="PS51736">
    <property type="entry name" value="RECOMBINASES_3"/>
    <property type="match status" value="1"/>
</dbReference>
<dbReference type="GO" id="GO:0015074">
    <property type="term" value="P:DNA integration"/>
    <property type="evidence" value="ECO:0007669"/>
    <property type="project" value="UniProtKB-KW"/>
</dbReference>
<protein>
    <recommendedName>
        <fullName evidence="4">Resolvase/invertase-type recombinase catalytic domain-containing protein</fullName>
    </recommendedName>
</protein>
<dbReference type="GO" id="GO:0003677">
    <property type="term" value="F:DNA binding"/>
    <property type="evidence" value="ECO:0007669"/>
    <property type="project" value="UniProtKB-KW"/>
</dbReference>
<dbReference type="Proteomes" id="UP000381378">
    <property type="component" value="Unassembled WGS sequence"/>
</dbReference>
<dbReference type="GO" id="GO:0000150">
    <property type="term" value="F:DNA strand exchange activity"/>
    <property type="evidence" value="ECO:0007669"/>
    <property type="project" value="InterPro"/>
</dbReference>
<accession>A0A5E7VUX9</accession>
<proteinExistence type="predicted"/>
<dbReference type="InterPro" id="IPR036162">
    <property type="entry name" value="Resolvase-like_N_sf"/>
</dbReference>
<keyword evidence="3" id="KW-0233">DNA recombination</keyword>
<dbReference type="PROSITE" id="PS00398">
    <property type="entry name" value="RECOMBINASES_2"/>
    <property type="match status" value="1"/>
</dbReference>
<name>A0A5E7VUX9_PSEFL</name>
<organism evidence="5 6">
    <name type="scientific">Pseudomonas fluorescens</name>
    <dbReference type="NCBI Taxonomy" id="294"/>
    <lineage>
        <taxon>Bacteria</taxon>
        <taxon>Pseudomonadati</taxon>
        <taxon>Pseudomonadota</taxon>
        <taxon>Gammaproteobacteria</taxon>
        <taxon>Pseudomonadales</taxon>
        <taxon>Pseudomonadaceae</taxon>
        <taxon>Pseudomonas</taxon>
    </lineage>
</organism>
<keyword evidence="2" id="KW-0238">DNA-binding</keyword>
<keyword evidence="1" id="KW-0229">DNA integration</keyword>
<evidence type="ECO:0000259" key="4">
    <source>
        <dbReference type="PROSITE" id="PS51736"/>
    </source>
</evidence>
<dbReference type="AlphaFoldDB" id="A0A5E7VUX9"/>
<reference evidence="5 6" key="1">
    <citation type="submission" date="2019-09" db="EMBL/GenBank/DDBJ databases">
        <authorList>
            <person name="Chandra G."/>
            <person name="Truman W A."/>
        </authorList>
    </citation>
    <scope>NUCLEOTIDE SEQUENCE [LARGE SCALE GENOMIC DNA]</scope>
    <source>
        <strain evidence="5">PS928</strain>
    </source>
</reference>
<gene>
    <name evidence="5" type="ORF">PS928_06625</name>
</gene>
<evidence type="ECO:0000256" key="2">
    <source>
        <dbReference type="ARBA" id="ARBA00023125"/>
    </source>
</evidence>
<dbReference type="InterPro" id="IPR006118">
    <property type="entry name" value="Recombinase_CS"/>
</dbReference>
<dbReference type="Gene3D" id="3.40.50.1390">
    <property type="entry name" value="Resolvase, N-terminal catalytic domain"/>
    <property type="match status" value="1"/>
</dbReference>
<evidence type="ECO:0000256" key="3">
    <source>
        <dbReference type="ARBA" id="ARBA00023172"/>
    </source>
</evidence>
<sequence length="104" mass="11096">MIEGIQPGDVVIAEQMDRLSRGPLAEAEQLVATIRSKRARLAVPGVADLSDLSDSTTGAAKVILEQMKERLLKVTLQLARDAFKPAMPNPAINTDCSPATPDAE</sequence>
<feature type="domain" description="Resolvase/invertase-type recombinase catalytic" evidence="4">
    <location>
        <begin position="1"/>
        <end position="90"/>
    </location>
</feature>
<dbReference type="EMBL" id="CABVJF010000048">
    <property type="protein sequence ID" value="VVQ26463.1"/>
    <property type="molecule type" value="Genomic_DNA"/>
</dbReference>
<evidence type="ECO:0000256" key="1">
    <source>
        <dbReference type="ARBA" id="ARBA00022908"/>
    </source>
</evidence>
<evidence type="ECO:0000313" key="5">
    <source>
        <dbReference type="EMBL" id="VVQ26463.1"/>
    </source>
</evidence>
<dbReference type="SUPFAM" id="SSF53041">
    <property type="entry name" value="Resolvase-like"/>
    <property type="match status" value="1"/>
</dbReference>
<dbReference type="InterPro" id="IPR006119">
    <property type="entry name" value="Resolv_N"/>
</dbReference>
<evidence type="ECO:0000313" key="6">
    <source>
        <dbReference type="Proteomes" id="UP000381378"/>
    </source>
</evidence>